<dbReference type="GO" id="GO:0005814">
    <property type="term" value="C:centriole"/>
    <property type="evidence" value="ECO:0007669"/>
    <property type="project" value="TreeGrafter"/>
</dbReference>
<evidence type="ECO:0000256" key="1">
    <source>
        <dbReference type="SAM" id="Coils"/>
    </source>
</evidence>
<sequence length="784" mass="92134">MNNNNKKPQSQKDVRAKVNSGLNRKNDIPQKRIQSAIQSADKLVDSNGTLSDQLNNIVQDYLLRNNCFKTLEQFRVESQFATEQSNETENIILGYFDRGEKDKFMESWSRYIPIQQRQDHESWKLEFYVQIYFLIYPIHPVFMKKGVIDKNSINQFKQYLDSKGGDLSKTNEVLPFYALPYVKNPETHQSFSHLFTHEWISELRFRLKEFIQSIYGQDHNGSILKRLYLSKEGSSNIQQQEFQKKIADNIRQLQQENNELKKKNIQQAQALQDINQTAQQNLFEAQKKWFQFTGEMLKMEKEMIKYIENNKKNPDQLQQFKKKIGQCDKFLSQNIDELVNKSQDISLFDRITQPDHDLSDLTNQQQMMPIQQSIEEYIPLNYEKIIQLFTKNNNPVLVATVLQALRWRITRARSALERRSVVVAYQTHDLIGTHQRNIALAQYLMMKSPQIIQCQTLKLMNALASDYDGRTYLTGNSQLIKLLIELIKKDSTDSIKRKNAIGTLQKLSLRRQSQIWMLDNDIIQVALNILKREKFNLSEYTYEYITALIMNLSLSSRGRDALSIYKELAFEVLFELIEYPNDQIRTFTNGTFYSMFSRRDLREYAYQLNIPQELPKLLSISDERFKKQIQYMIEQLENDDDDYDQSQLEEDNDVDDLEDDEECPVDDDDEDDLENNDMIVGEELLKNEFALDNEQAEQQRLLMESIMQKELQQRSAYQEQLRESQLEKMPVGQGPFIADSLILNVNNNNKITNGNPKHPQQSAQAFAPRPKIPRTPPVQQNYQH</sequence>
<evidence type="ECO:0000313" key="6">
    <source>
        <dbReference type="Proteomes" id="UP000688137"/>
    </source>
</evidence>
<dbReference type="AlphaFoldDB" id="A0A8S1LTB0"/>
<evidence type="ECO:0000259" key="3">
    <source>
        <dbReference type="Pfam" id="PF21050"/>
    </source>
</evidence>
<keyword evidence="6" id="KW-1185">Reference proteome</keyword>
<dbReference type="PANTHER" id="PTHR14881:SF4">
    <property type="entry name" value="LISH DOMAIN-CONTAINING PROTEIN ARMC9"/>
    <property type="match status" value="1"/>
</dbReference>
<dbReference type="GO" id="GO:0036064">
    <property type="term" value="C:ciliary basal body"/>
    <property type="evidence" value="ECO:0007669"/>
    <property type="project" value="InterPro"/>
</dbReference>
<feature type="domain" description="LisH" evidence="3">
    <location>
        <begin position="517"/>
        <end position="636"/>
    </location>
</feature>
<dbReference type="Pfam" id="PF21050">
    <property type="entry name" value="ARMC9_ARM"/>
    <property type="match status" value="1"/>
</dbReference>
<protein>
    <recommendedName>
        <fullName evidence="7">LisH domain-containing protein ARMC9</fullName>
    </recommendedName>
</protein>
<feature type="domain" description="ARMC9 CTLH-like" evidence="4">
    <location>
        <begin position="87"/>
        <end position="215"/>
    </location>
</feature>
<feature type="region of interest" description="Disordered" evidence="2">
    <location>
        <begin position="637"/>
        <end position="673"/>
    </location>
</feature>
<feature type="coiled-coil region" evidence="1">
    <location>
        <begin position="239"/>
        <end position="288"/>
    </location>
</feature>
<comment type="caution">
    <text evidence="5">The sequence shown here is derived from an EMBL/GenBank/DDBJ whole genome shotgun (WGS) entry which is preliminary data.</text>
</comment>
<accession>A0A8S1LTB0</accession>
<evidence type="ECO:0000313" key="5">
    <source>
        <dbReference type="EMBL" id="CAD8068006.1"/>
    </source>
</evidence>
<dbReference type="Pfam" id="PF23138">
    <property type="entry name" value="CTLH_Armc9"/>
    <property type="match status" value="1"/>
</dbReference>
<dbReference type="InterPro" id="IPR048959">
    <property type="entry name" value="ARMC9_ARM_dom"/>
</dbReference>
<evidence type="ECO:0000259" key="4">
    <source>
        <dbReference type="Pfam" id="PF23138"/>
    </source>
</evidence>
<dbReference type="Proteomes" id="UP000688137">
    <property type="component" value="Unassembled WGS sequence"/>
</dbReference>
<proteinExistence type="predicted"/>
<dbReference type="OMA" id="QDHESWK"/>
<dbReference type="GO" id="GO:0097542">
    <property type="term" value="C:ciliary tip"/>
    <property type="evidence" value="ECO:0007669"/>
    <property type="project" value="TreeGrafter"/>
</dbReference>
<name>A0A8S1LTB0_PARPR</name>
<evidence type="ECO:0000256" key="2">
    <source>
        <dbReference type="SAM" id="MobiDB-lite"/>
    </source>
</evidence>
<dbReference type="EMBL" id="CAJJDM010000040">
    <property type="protein sequence ID" value="CAD8068006.1"/>
    <property type="molecule type" value="Genomic_DNA"/>
</dbReference>
<dbReference type="InterPro" id="IPR040369">
    <property type="entry name" value="ARMC9"/>
</dbReference>
<reference evidence="5" key="1">
    <citation type="submission" date="2021-01" db="EMBL/GenBank/DDBJ databases">
        <authorList>
            <consortium name="Genoscope - CEA"/>
            <person name="William W."/>
        </authorList>
    </citation>
    <scope>NUCLEOTIDE SEQUENCE</scope>
</reference>
<gene>
    <name evidence="5" type="ORF">PPRIM_AZ9-3.1.T0410276</name>
</gene>
<dbReference type="GO" id="GO:0060271">
    <property type="term" value="P:cilium assembly"/>
    <property type="evidence" value="ECO:0007669"/>
    <property type="project" value="InterPro"/>
</dbReference>
<feature type="region of interest" description="Disordered" evidence="2">
    <location>
        <begin position="748"/>
        <end position="784"/>
    </location>
</feature>
<dbReference type="InterPro" id="IPR056327">
    <property type="entry name" value="ARMC9_CTLH-like_dom"/>
</dbReference>
<evidence type="ECO:0008006" key="7">
    <source>
        <dbReference type="Google" id="ProtNLM"/>
    </source>
</evidence>
<organism evidence="5 6">
    <name type="scientific">Paramecium primaurelia</name>
    <dbReference type="NCBI Taxonomy" id="5886"/>
    <lineage>
        <taxon>Eukaryota</taxon>
        <taxon>Sar</taxon>
        <taxon>Alveolata</taxon>
        <taxon>Ciliophora</taxon>
        <taxon>Intramacronucleata</taxon>
        <taxon>Oligohymenophorea</taxon>
        <taxon>Peniculida</taxon>
        <taxon>Parameciidae</taxon>
        <taxon>Paramecium</taxon>
    </lineage>
</organism>
<keyword evidence="1" id="KW-0175">Coiled coil</keyword>
<dbReference type="PANTHER" id="PTHR14881">
    <property type="entry name" value="LISH DOMAIN-CONTAINING PROTEIN ARMC9"/>
    <property type="match status" value="1"/>
</dbReference>